<gene>
    <name evidence="1" type="ORF">FKW77_004659</name>
</gene>
<accession>A0A517KW89</accession>
<proteinExistence type="predicted"/>
<evidence type="ECO:0000313" key="2">
    <source>
        <dbReference type="Proteomes" id="UP000316270"/>
    </source>
</evidence>
<evidence type="ECO:0008006" key="3">
    <source>
        <dbReference type="Google" id="ProtNLM"/>
    </source>
</evidence>
<name>A0A517KW89_9PEZI</name>
<sequence length="388" mass="43473">MTTVQTMPTMGAMNFATPSFKPIIENTKEDSKPQDFDPSKHLTFTPPEQVIMMTDLGYSADMGVSPVAVSQPFKLFSNEAIQQMRSEILLPDVMKHCGYQSNIAASQVRGYAPKYAPFTYDAWNHPETLAIISKIAGVDLIPEMDFEIGHINFSVKSDKDTQLEKEEIATQKRLFEEDEGIAGCPWEDDKPVVGWHTDSYPFVCVLMLSDCTGMVGGETALCTGDGDILKVRGPQMGCAVVLQGRYINHQALRALGAQERITSVTSFRPKCPHMRDDTVLTSVRPISDLSALYGQFAEYRLEMLEERIRAQLKKVRERRFAGKKFDTEAIKAFLQEQEDFLAHTNHEIVPENQVVAGHLEEVEFPKLKDSAVYVAVKAESPSKRARLD</sequence>
<dbReference type="PANTHER" id="PTHR41677">
    <property type="entry name" value="YALI0B19030P"/>
    <property type="match status" value="1"/>
</dbReference>
<dbReference type="OrthoDB" id="10256055at2759"/>
<evidence type="ECO:0000313" key="1">
    <source>
        <dbReference type="EMBL" id="QDS67647.1"/>
    </source>
</evidence>
<organism evidence="1 2">
    <name type="scientific">Venturia effusa</name>
    <dbReference type="NCBI Taxonomy" id="50376"/>
    <lineage>
        <taxon>Eukaryota</taxon>
        <taxon>Fungi</taxon>
        <taxon>Dikarya</taxon>
        <taxon>Ascomycota</taxon>
        <taxon>Pezizomycotina</taxon>
        <taxon>Dothideomycetes</taxon>
        <taxon>Pleosporomycetidae</taxon>
        <taxon>Venturiales</taxon>
        <taxon>Venturiaceae</taxon>
        <taxon>Venturia</taxon>
    </lineage>
</organism>
<dbReference type="EMBL" id="CP042185">
    <property type="protein sequence ID" value="QDS67647.1"/>
    <property type="molecule type" value="Genomic_DNA"/>
</dbReference>
<dbReference type="AlphaFoldDB" id="A0A517KW89"/>
<dbReference type="Proteomes" id="UP000316270">
    <property type="component" value="Chromosome 1"/>
</dbReference>
<dbReference type="STRING" id="50376.A0A517KW89"/>
<protein>
    <recommendedName>
        <fullName evidence="3">Fe2OG dioxygenase domain-containing protein</fullName>
    </recommendedName>
</protein>
<dbReference type="PANTHER" id="PTHR41677:SF1">
    <property type="entry name" value="FE2OG DIOXYGENASE DOMAIN-CONTAINING PROTEIN"/>
    <property type="match status" value="1"/>
</dbReference>
<keyword evidence="2" id="KW-1185">Reference proteome</keyword>
<reference evidence="1 2" key="1">
    <citation type="submission" date="2019-07" db="EMBL/GenBank/DDBJ databases">
        <title>Finished genome of Venturia effusa.</title>
        <authorList>
            <person name="Young C.A."/>
            <person name="Cox M.P."/>
            <person name="Ganley A.R.D."/>
            <person name="David W.J."/>
        </authorList>
    </citation>
    <scope>NUCLEOTIDE SEQUENCE [LARGE SCALE GENOMIC DNA]</scope>
    <source>
        <strain evidence="2">albino</strain>
    </source>
</reference>